<sequence>MPMTDPLVLLGEVRTALLPNCAALAAREASALLSLLPGQRVTMRERPLPLAISPRSAVGVDCRVATTSTKETRAIGTVAAHAVLVGGRVAQSSAGAVVVRAQDPNRRPWNHYLTRVGTLEVWHRMTEDAAAAIDLTSGFLEKSGPATLDLGSISDRLLTRVRTDRRLDQDPPVRSAATRLRWAARVAPPLDGSARGRAFISFRLEDETTRSVLVLVPTVRDLEAVQRFCEDLAVHDWLLSVLGAALAEADRPTADRDAATQLSPLLEQLVHLWMPGAHSAPRLSGLWERLEQNPGFTRQWTAQVGQLRDRLAVATLAALRSSKISTIQW</sequence>
<keyword evidence="2" id="KW-1185">Reference proteome</keyword>
<dbReference type="KEGG" id="nyu:D7D52_12780"/>
<dbReference type="OrthoDB" id="3210171at2"/>
<dbReference type="EMBL" id="CP032568">
    <property type="protein sequence ID" value="AYF74592.1"/>
    <property type="molecule type" value="Genomic_DNA"/>
</dbReference>
<organism evidence="1 2">
    <name type="scientific">Nocardia yunnanensis</name>
    <dbReference type="NCBI Taxonomy" id="2382165"/>
    <lineage>
        <taxon>Bacteria</taxon>
        <taxon>Bacillati</taxon>
        <taxon>Actinomycetota</taxon>
        <taxon>Actinomycetes</taxon>
        <taxon>Mycobacteriales</taxon>
        <taxon>Nocardiaceae</taxon>
        <taxon>Nocardia</taxon>
    </lineage>
</organism>
<dbReference type="InterPro" id="IPR049749">
    <property type="entry name" value="SCO2521-like"/>
</dbReference>
<protein>
    <submittedName>
        <fullName evidence="1">Uncharacterized protein</fullName>
    </submittedName>
</protein>
<dbReference type="AlphaFoldDB" id="A0A386Z9V9"/>
<gene>
    <name evidence="1" type="ORF">D7D52_12780</name>
</gene>
<evidence type="ECO:0000313" key="2">
    <source>
        <dbReference type="Proteomes" id="UP000267164"/>
    </source>
</evidence>
<proteinExistence type="predicted"/>
<name>A0A386Z9V9_9NOCA</name>
<dbReference type="NCBIfam" id="NF040565">
    <property type="entry name" value="SCO2521_fam"/>
    <property type="match status" value="1"/>
</dbReference>
<dbReference type="Proteomes" id="UP000267164">
    <property type="component" value="Chromosome"/>
</dbReference>
<accession>A0A386Z9V9</accession>
<reference evidence="1 2" key="1">
    <citation type="submission" date="2018-09" db="EMBL/GenBank/DDBJ databases">
        <title>Nocardia yunnanensis sp. nov., an actinomycete isolated from a soil sample.</title>
        <authorList>
            <person name="Zhang J."/>
        </authorList>
    </citation>
    <scope>NUCLEOTIDE SEQUENCE [LARGE SCALE GENOMIC DNA]</scope>
    <source>
        <strain evidence="1 2">CFHS0054</strain>
    </source>
</reference>
<evidence type="ECO:0000313" key="1">
    <source>
        <dbReference type="EMBL" id="AYF74592.1"/>
    </source>
</evidence>